<dbReference type="GO" id="GO:0005737">
    <property type="term" value="C:cytoplasm"/>
    <property type="evidence" value="ECO:0007669"/>
    <property type="project" value="TreeGrafter"/>
</dbReference>
<dbReference type="AlphaFoldDB" id="C5T297"/>
<dbReference type="RefSeq" id="WP_005794076.1">
    <property type="nucleotide sequence ID" value="NZ_ACQT01000018.1"/>
</dbReference>
<dbReference type="CDD" id="cd06849">
    <property type="entry name" value="lipoyl_domain"/>
    <property type="match status" value="2"/>
</dbReference>
<evidence type="ECO:0000256" key="2">
    <source>
        <dbReference type="ARBA" id="ARBA00011484"/>
    </source>
</evidence>
<comment type="subunit">
    <text evidence="2">Forms a 24-polypeptide structural core with octahedral symmetry.</text>
</comment>
<dbReference type="Proteomes" id="UP000003856">
    <property type="component" value="Unassembled WGS sequence"/>
</dbReference>
<feature type="domain" description="Lipoyl-binding" evidence="6">
    <location>
        <begin position="3"/>
        <end position="77"/>
    </location>
</feature>
<organism evidence="7 8">
    <name type="scientific">Acidovorax delafieldii 2AN</name>
    <dbReference type="NCBI Taxonomy" id="573060"/>
    <lineage>
        <taxon>Bacteria</taxon>
        <taxon>Pseudomonadati</taxon>
        <taxon>Pseudomonadota</taxon>
        <taxon>Betaproteobacteria</taxon>
        <taxon>Burkholderiales</taxon>
        <taxon>Comamonadaceae</taxon>
        <taxon>Acidovorax</taxon>
    </lineage>
</organism>
<comment type="caution">
    <text evidence="7">The sequence shown here is derived from an EMBL/GenBank/DDBJ whole genome shotgun (WGS) entry which is preliminary data.</text>
</comment>
<dbReference type="Gene3D" id="2.40.50.100">
    <property type="match status" value="2"/>
</dbReference>
<reference evidence="7 8" key="1">
    <citation type="submission" date="2009-05" db="EMBL/GenBank/DDBJ databases">
        <title>The draft genome of Acidovorax delafieldii 2AN.</title>
        <authorList>
            <consortium name="US DOE Joint Genome Institute (JGI-PGF)"/>
            <person name="Lucas S."/>
            <person name="Copeland A."/>
            <person name="Lapidus A."/>
            <person name="Glavina del Rio T."/>
            <person name="Tice H."/>
            <person name="Bruce D."/>
            <person name="Goodwin L."/>
            <person name="Pitluck S."/>
            <person name="Larimer F."/>
            <person name="Land M.L."/>
            <person name="Hauser L."/>
            <person name="Shelobolina E.S."/>
            <person name="Picardal F."/>
            <person name="Roden E."/>
            <person name="Emerson D."/>
        </authorList>
    </citation>
    <scope>NUCLEOTIDE SEQUENCE [LARGE SCALE GENOMIC DNA]</scope>
    <source>
        <strain evidence="7 8">2AN</strain>
    </source>
</reference>
<gene>
    <name evidence="7" type="ORF">AcdelDRAFT_1027</name>
</gene>
<dbReference type="FunFam" id="2.40.50.100:FF:000009">
    <property type="entry name" value="Acetyltransferase component of pyruvate dehydrogenase complex"/>
    <property type="match status" value="2"/>
</dbReference>
<dbReference type="InterPro" id="IPR050743">
    <property type="entry name" value="2-oxoacid_DH_E2_comp"/>
</dbReference>
<comment type="cofactor">
    <cofactor evidence="1">
        <name>(R)-lipoate</name>
        <dbReference type="ChEBI" id="CHEBI:83088"/>
    </cofactor>
</comment>
<dbReference type="GO" id="GO:0006086">
    <property type="term" value="P:pyruvate decarboxylation to acetyl-CoA"/>
    <property type="evidence" value="ECO:0007669"/>
    <property type="project" value="TreeGrafter"/>
</dbReference>
<sequence>MALVDIQVPDIGDFDEVGVIELLVKPGDVVKAEQSLITVESDKASMEIPSSHAGVVKELRVQLGDKVKQGSVVLTLEVAEAAAAANSAPAQTPQAPAATQTIAPAAATAATPAAAAASAGPLEVRVPDIGDFKDVAVIELLVKPGDTVRLEQSLFTVESDKASMEIPSPAAGVVKELKVKVGDKVNIGDLVAVLDGVAGGVPAAAPAPAVSAPAAAAPAP</sequence>
<dbReference type="Pfam" id="PF00364">
    <property type="entry name" value="Biotin_lipoyl"/>
    <property type="match status" value="2"/>
</dbReference>
<keyword evidence="3" id="KW-0808">Transferase</keyword>
<dbReference type="GO" id="GO:0016407">
    <property type="term" value="F:acetyltransferase activity"/>
    <property type="evidence" value="ECO:0007669"/>
    <property type="project" value="TreeGrafter"/>
</dbReference>
<evidence type="ECO:0000256" key="5">
    <source>
        <dbReference type="ARBA" id="ARBA00023315"/>
    </source>
</evidence>
<feature type="non-terminal residue" evidence="7">
    <location>
        <position position="220"/>
    </location>
</feature>
<evidence type="ECO:0000256" key="1">
    <source>
        <dbReference type="ARBA" id="ARBA00001938"/>
    </source>
</evidence>
<dbReference type="PROSITE" id="PS50968">
    <property type="entry name" value="BIOTINYL_LIPOYL"/>
    <property type="match status" value="2"/>
</dbReference>
<accession>C5T297</accession>
<keyword evidence="8" id="KW-1185">Reference proteome</keyword>
<dbReference type="InterPro" id="IPR003016">
    <property type="entry name" value="2-oxoA_DH_lipoyl-BS"/>
</dbReference>
<evidence type="ECO:0000313" key="7">
    <source>
        <dbReference type="EMBL" id="EER61364.1"/>
    </source>
</evidence>
<evidence type="ECO:0000313" key="8">
    <source>
        <dbReference type="Proteomes" id="UP000003856"/>
    </source>
</evidence>
<keyword evidence="5" id="KW-0012">Acyltransferase</keyword>
<proteinExistence type="predicted"/>
<dbReference type="GO" id="GO:0031405">
    <property type="term" value="F:lipoic acid binding"/>
    <property type="evidence" value="ECO:0007669"/>
    <property type="project" value="TreeGrafter"/>
</dbReference>
<evidence type="ECO:0000259" key="6">
    <source>
        <dbReference type="PROSITE" id="PS50968"/>
    </source>
</evidence>
<dbReference type="InterPro" id="IPR011053">
    <property type="entry name" value="Single_hybrid_motif"/>
</dbReference>
<dbReference type="EMBL" id="ACQT01000018">
    <property type="protein sequence ID" value="EER61364.1"/>
    <property type="molecule type" value="Genomic_DNA"/>
</dbReference>
<keyword evidence="4" id="KW-0450">Lipoyl</keyword>
<evidence type="ECO:0000256" key="3">
    <source>
        <dbReference type="ARBA" id="ARBA00022679"/>
    </source>
</evidence>
<dbReference type="SUPFAM" id="SSF51230">
    <property type="entry name" value="Single hybrid motif"/>
    <property type="match status" value="2"/>
</dbReference>
<feature type="domain" description="Lipoyl-binding" evidence="6">
    <location>
        <begin position="121"/>
        <end position="195"/>
    </location>
</feature>
<protein>
    <submittedName>
        <fullName evidence="7">Biotin/lipoyl attachment domain-containing protein</fullName>
    </submittedName>
</protein>
<dbReference type="PANTHER" id="PTHR43178:SF2">
    <property type="entry name" value="DIHYDROLIPOYLLYSINE-RESIDUE ACETYLTRANSFERASE COMPONENT OF PYRUVATE DEHYDROGENASE COMPLEX"/>
    <property type="match status" value="1"/>
</dbReference>
<dbReference type="PANTHER" id="PTHR43178">
    <property type="entry name" value="DIHYDROLIPOAMIDE ACETYLTRANSFERASE COMPONENT OF PYRUVATE DEHYDROGENASE COMPLEX"/>
    <property type="match status" value="1"/>
</dbReference>
<dbReference type="InterPro" id="IPR000089">
    <property type="entry name" value="Biotin_lipoyl"/>
</dbReference>
<name>C5T297_ACIDE</name>
<dbReference type="PATRIC" id="fig|573060.9.peg.4118"/>
<evidence type="ECO:0000256" key="4">
    <source>
        <dbReference type="ARBA" id="ARBA00022823"/>
    </source>
</evidence>
<dbReference type="PROSITE" id="PS00189">
    <property type="entry name" value="LIPOYL"/>
    <property type="match status" value="2"/>
</dbReference>